<comment type="caution">
    <text evidence="2">The sequence shown here is derived from an EMBL/GenBank/DDBJ whole genome shotgun (WGS) entry which is preliminary data.</text>
</comment>
<feature type="region of interest" description="Disordered" evidence="1">
    <location>
        <begin position="79"/>
        <end position="98"/>
    </location>
</feature>
<organism evidence="2 3">
    <name type="scientific">Brassica rapa subsp. trilocularis</name>
    <dbReference type="NCBI Taxonomy" id="1813537"/>
    <lineage>
        <taxon>Eukaryota</taxon>
        <taxon>Viridiplantae</taxon>
        <taxon>Streptophyta</taxon>
        <taxon>Embryophyta</taxon>
        <taxon>Tracheophyta</taxon>
        <taxon>Spermatophyta</taxon>
        <taxon>Magnoliopsida</taxon>
        <taxon>eudicotyledons</taxon>
        <taxon>Gunneridae</taxon>
        <taxon>Pentapetalae</taxon>
        <taxon>rosids</taxon>
        <taxon>malvids</taxon>
        <taxon>Brassicales</taxon>
        <taxon>Brassicaceae</taxon>
        <taxon>Brassiceae</taxon>
        <taxon>Brassica</taxon>
    </lineage>
</organism>
<evidence type="ECO:0000313" key="2">
    <source>
        <dbReference type="EMBL" id="KAG5391959.1"/>
    </source>
</evidence>
<sequence length="119" mass="12031">MRRAEAGRNGGAGGVAFPVVVVRMRRRRGGGRSGDGGRGEIGTGAAFEMLGGGAGRVGGGENGCRCCVRGLVREPSPLALPELTRPSPSSPVAAAEPPLERCCSSSPFAKVEINLPATT</sequence>
<name>A0ABQ7LZI3_BRACM</name>
<accession>A0ABQ7LZI3</accession>
<feature type="compositionally biased region" description="Low complexity" evidence="1">
    <location>
        <begin position="86"/>
        <end position="97"/>
    </location>
</feature>
<dbReference type="EMBL" id="JADBGQ010000006">
    <property type="protein sequence ID" value="KAG5391959.1"/>
    <property type="molecule type" value="Genomic_DNA"/>
</dbReference>
<evidence type="ECO:0000313" key="3">
    <source>
        <dbReference type="Proteomes" id="UP000823674"/>
    </source>
</evidence>
<gene>
    <name evidence="2" type="primary">A06g501000.1_BraROA</name>
    <name evidence="2" type="ORF">IGI04_021922</name>
</gene>
<proteinExistence type="predicted"/>
<keyword evidence="3" id="KW-1185">Reference proteome</keyword>
<reference evidence="2 3" key="1">
    <citation type="submission" date="2021-03" db="EMBL/GenBank/DDBJ databases">
        <authorList>
            <person name="King G.J."/>
            <person name="Bancroft I."/>
            <person name="Baten A."/>
            <person name="Bloomfield J."/>
            <person name="Borpatragohain P."/>
            <person name="He Z."/>
            <person name="Irish N."/>
            <person name="Irwin J."/>
            <person name="Liu K."/>
            <person name="Mauleon R.P."/>
            <person name="Moore J."/>
            <person name="Morris R."/>
            <person name="Ostergaard L."/>
            <person name="Wang B."/>
            <person name="Wells R."/>
        </authorList>
    </citation>
    <scope>NUCLEOTIDE SEQUENCE [LARGE SCALE GENOMIC DNA]</scope>
    <source>
        <strain evidence="2">R-o-18</strain>
        <tissue evidence="2">Leaf</tissue>
    </source>
</reference>
<protein>
    <submittedName>
        <fullName evidence="2">Uncharacterized protein</fullName>
    </submittedName>
</protein>
<dbReference type="Proteomes" id="UP000823674">
    <property type="component" value="Chromosome A06"/>
</dbReference>
<evidence type="ECO:0000256" key="1">
    <source>
        <dbReference type="SAM" id="MobiDB-lite"/>
    </source>
</evidence>